<dbReference type="Proteomes" id="UP000526734">
    <property type="component" value="Unassembled WGS sequence"/>
</dbReference>
<dbReference type="PANTHER" id="PTHR43019">
    <property type="entry name" value="SERINE ENDOPROTEASE DEGS"/>
    <property type="match status" value="1"/>
</dbReference>
<evidence type="ECO:0000313" key="1">
    <source>
        <dbReference type="EMBL" id="MBB1158552.1"/>
    </source>
</evidence>
<dbReference type="SUPFAM" id="SSF50494">
    <property type="entry name" value="Trypsin-like serine proteases"/>
    <property type="match status" value="1"/>
</dbReference>
<proteinExistence type="predicted"/>
<organism evidence="1 2">
    <name type="scientific">Amycolatopsis dendrobii</name>
    <dbReference type="NCBI Taxonomy" id="2760662"/>
    <lineage>
        <taxon>Bacteria</taxon>
        <taxon>Bacillati</taxon>
        <taxon>Actinomycetota</taxon>
        <taxon>Actinomycetes</taxon>
        <taxon>Pseudonocardiales</taxon>
        <taxon>Pseudonocardiaceae</taxon>
        <taxon>Amycolatopsis</taxon>
    </lineage>
</organism>
<reference evidence="1 2" key="1">
    <citation type="submission" date="2020-08" db="EMBL/GenBank/DDBJ databases">
        <title>Amycolatopsis sp. nov. DR6-1 isolated from Dendrobium heterocarpum.</title>
        <authorList>
            <person name="Tedsree N."/>
            <person name="Kuncharoen N."/>
            <person name="Likhitwitayawuid K."/>
            <person name="Tanasupawat S."/>
        </authorList>
    </citation>
    <scope>NUCLEOTIDE SEQUENCE [LARGE SCALE GENOMIC DNA]</scope>
    <source>
        <strain evidence="1 2">DR6-1</strain>
    </source>
</reference>
<dbReference type="InterPro" id="IPR009003">
    <property type="entry name" value="Peptidase_S1_PA"/>
</dbReference>
<protein>
    <submittedName>
        <fullName evidence="1">Trypsin-like peptidase domain-containing protein</fullName>
    </submittedName>
</protein>
<gene>
    <name evidence="1" type="ORF">H4281_35850</name>
</gene>
<dbReference type="Pfam" id="PF13365">
    <property type="entry name" value="Trypsin_2"/>
    <property type="match status" value="1"/>
</dbReference>
<name>A0A7W3W597_9PSEU</name>
<accession>A0A7W3W597</accession>
<dbReference type="RefSeq" id="WP_182895304.1">
    <property type="nucleotide sequence ID" value="NZ_JACGZW010000014.1"/>
</dbReference>
<dbReference type="AlphaFoldDB" id="A0A7W3W597"/>
<comment type="caution">
    <text evidence="1">The sequence shown here is derived from an EMBL/GenBank/DDBJ whole genome shotgun (WGS) entry which is preliminary data.</text>
</comment>
<dbReference type="EMBL" id="JACGZW010000014">
    <property type="protein sequence ID" value="MBB1158552.1"/>
    <property type="molecule type" value="Genomic_DNA"/>
</dbReference>
<dbReference type="PANTHER" id="PTHR43019:SF23">
    <property type="entry name" value="PROTEASE DO-LIKE 5, CHLOROPLASTIC"/>
    <property type="match status" value="1"/>
</dbReference>
<dbReference type="InterPro" id="IPR043504">
    <property type="entry name" value="Peptidase_S1_PA_chymotrypsin"/>
</dbReference>
<dbReference type="Gene3D" id="2.40.10.10">
    <property type="entry name" value="Trypsin-like serine proteases"/>
    <property type="match status" value="2"/>
</dbReference>
<keyword evidence="2" id="KW-1185">Reference proteome</keyword>
<evidence type="ECO:0000313" key="2">
    <source>
        <dbReference type="Proteomes" id="UP000526734"/>
    </source>
</evidence>
<sequence length="542" mass="57993">MGYQAERRRWRVRLRDRTGGIRGAGTMLDEDHVLTCAHVVERAGGPDADVLVDFVGLPGTPVSSGRVVPGAWVPPGRDERGDIAVLRLAGRVPGALGAPLYRMPLSDGQAVRAYGFPAGADEGLWTFGELAGEGGPGCEWVQLGRKNDDQPITGGFSGTAVLDEETGRVVGMVVSRYKAEGERVAWMIPVETILGYLGADRWGRGSPAVDQTFGRELDRVAYDPQFAREVVGWFGEGRGVWIVVTGEAGSAKAAALDLAVVLADRERSAAANELRDTLAKETLPPAGSVDLAVDAAGKTSAQVRQRLAERLDLTLDNGATHSGIGRTVVVNAIDDAAEPERLIGEVIAPLADRAARLGIRLALGFRRESSPGLTELRSRRNGARPDGLARRISALDKQIDELAALEEDIAELAPRFAVSDIPPPRVRRRRGAVSRLQEAADLGDVAWAERHVEEVAGVVAADLAAAKSARDRLDAAHDRRTELRFRLDGYGERARAAGRVEDPLLDSLYANAWQLLYEGACDPEEAAAAVEAFGAAVRKGNR</sequence>